<feature type="region of interest" description="Disordered" evidence="2">
    <location>
        <begin position="270"/>
        <end position="303"/>
    </location>
</feature>
<feature type="compositionally biased region" description="Basic and acidic residues" evidence="2">
    <location>
        <begin position="584"/>
        <end position="594"/>
    </location>
</feature>
<dbReference type="GO" id="GO:0008270">
    <property type="term" value="F:zinc ion binding"/>
    <property type="evidence" value="ECO:0007669"/>
    <property type="project" value="UniProtKB-KW"/>
</dbReference>
<keyword evidence="5" id="KW-1185">Reference proteome</keyword>
<evidence type="ECO:0000256" key="2">
    <source>
        <dbReference type="SAM" id="MobiDB-lite"/>
    </source>
</evidence>
<dbReference type="InterPro" id="IPR001878">
    <property type="entry name" value="Znf_CCHC"/>
</dbReference>
<dbReference type="PROSITE" id="PS50158">
    <property type="entry name" value="ZF_CCHC"/>
    <property type="match status" value="1"/>
</dbReference>
<proteinExistence type="predicted"/>
<organism evidence="4 5">
    <name type="scientific">Trichinella papuae</name>
    <dbReference type="NCBI Taxonomy" id="268474"/>
    <lineage>
        <taxon>Eukaryota</taxon>
        <taxon>Metazoa</taxon>
        <taxon>Ecdysozoa</taxon>
        <taxon>Nematoda</taxon>
        <taxon>Enoplea</taxon>
        <taxon>Dorylaimia</taxon>
        <taxon>Trichinellida</taxon>
        <taxon>Trichinellidae</taxon>
        <taxon>Trichinella</taxon>
    </lineage>
</organism>
<accession>A0A0V1M3J2</accession>
<keyword evidence="1" id="KW-0862">Zinc</keyword>
<evidence type="ECO:0000313" key="4">
    <source>
        <dbReference type="EMBL" id="KRZ66280.1"/>
    </source>
</evidence>
<dbReference type="Pfam" id="PF03564">
    <property type="entry name" value="DUF1759"/>
    <property type="match status" value="1"/>
</dbReference>
<feature type="region of interest" description="Disordered" evidence="2">
    <location>
        <begin position="575"/>
        <end position="596"/>
    </location>
</feature>
<feature type="region of interest" description="Disordered" evidence="2">
    <location>
        <begin position="724"/>
        <end position="748"/>
    </location>
</feature>
<dbReference type="EMBL" id="JYDO01000252">
    <property type="protein sequence ID" value="KRZ66280.1"/>
    <property type="molecule type" value="Genomic_DNA"/>
</dbReference>
<dbReference type="Proteomes" id="UP000054843">
    <property type="component" value="Unassembled WGS sequence"/>
</dbReference>
<evidence type="ECO:0000256" key="1">
    <source>
        <dbReference type="PROSITE-ProRule" id="PRU00047"/>
    </source>
</evidence>
<keyword evidence="1" id="KW-0479">Metal-binding</keyword>
<feature type="domain" description="CCHC-type" evidence="3">
    <location>
        <begin position="350"/>
        <end position="364"/>
    </location>
</feature>
<comment type="caution">
    <text evidence="4">The sequence shown here is derived from an EMBL/GenBank/DDBJ whole genome shotgun (WGS) entry which is preliminary data.</text>
</comment>
<dbReference type="OrthoDB" id="5875526at2759"/>
<dbReference type="PANTHER" id="PTHR47331">
    <property type="entry name" value="PHD-TYPE DOMAIN-CONTAINING PROTEIN"/>
    <property type="match status" value="1"/>
</dbReference>
<dbReference type="GO" id="GO:0003676">
    <property type="term" value="F:nucleic acid binding"/>
    <property type="evidence" value="ECO:0007669"/>
    <property type="project" value="InterPro"/>
</dbReference>
<name>A0A0V1M3J2_9BILA</name>
<feature type="compositionally biased region" description="Basic and acidic residues" evidence="2">
    <location>
        <begin position="272"/>
        <end position="295"/>
    </location>
</feature>
<dbReference type="AlphaFoldDB" id="A0A0V1M3J2"/>
<dbReference type="InterPro" id="IPR040676">
    <property type="entry name" value="DUF5641"/>
</dbReference>
<reference evidence="4 5" key="1">
    <citation type="submission" date="2015-01" db="EMBL/GenBank/DDBJ databases">
        <title>Evolution of Trichinella species and genotypes.</title>
        <authorList>
            <person name="Korhonen P.K."/>
            <person name="Edoardo P."/>
            <person name="Giuseppe L.R."/>
            <person name="Gasser R.B."/>
        </authorList>
    </citation>
    <scope>NUCLEOTIDE SEQUENCE [LARGE SCALE GENOMIC DNA]</scope>
    <source>
        <strain evidence="4">ISS1980</strain>
    </source>
</reference>
<protein>
    <recommendedName>
        <fullName evidence="3">CCHC-type domain-containing protein</fullName>
    </recommendedName>
</protein>
<keyword evidence="1" id="KW-0863">Zinc-finger</keyword>
<gene>
    <name evidence="4" type="ORF">T10_12582</name>
</gene>
<sequence>MVRKEMSKTSLIPAEKKLAASKTRLKIMLQGLNRMCEESEKAVVIKGQLSLVEKLFQETDALQSAYEEALEAEEQQASMIEWSEYRLDFLRRLKGERERLTELKMPVFSGKVLDFPAFWDRFQGSVHSRTDWDDASKFAYLLSSLSGVALAAVEGMPSSGCDRAGIREGNLERQTVFRPVSGSGTQALIDEIQRHLRCLSALGKGLSTGEMTASEAFLPMLKERFPEEIRLAWDIRVQSASGVKGDLREFLEFAQVRTAARLAAAATSDGGRLVKRDESEQHEPGSGRQERHRTPQTEQRAGKANTTVLHMVVISSCPICDGGHDIATCEKFLKAEVHTRSLMAARCKLCFRCLQSGHRAKACKVGRKCTVSGCRGSYHRLLHRSQSPSPDQTPDALKSRGCMLIAGGGAKQVRLQSVRARAVGKDGRCMVVQCLLDPGSQSSIRMWLTLWDSPARMKVRRVEFHLESVDPSQSRTRYPIQALVLPKICGKIRQASVKLSQWPHLSNPPIADQCEEQTLTIDVLIGLDHYFNLVGGDVRRGSTGGPVEIHSQLGWFFCGQTNRRPTTAVTTLQTRVDQPTAEEASPKHDGRGSEQRVTVSVTVQAGCNSIGPEMYGCVERLFRITAYCQRFVRNCRLPAEVHQSGGLTVAELLKAERTWEGACRRNQSAQSTGPFCGRRRISADRRKIGKLRVADAHETPRNPAWRLRPDDGINKTLPCSAAARGDHTYAGGSQTTILGAEGTHPSEEGDPELFCLPACSGETDPAENGCLAIGFAHTGMDFAGPLLVRVGRKARSSTRPAVSGGQTVRWSRRSQQYRSFTPFHFLIGRPFVDIPMTPAPTRWRSEYITTFVNRAKWLTKRQEPKEGDIVLVKEDSVKRDNWPLGRITIVIPGRDGLSRTVQVKTAKGIFTRPVAKLYLLEPADTE</sequence>
<dbReference type="InterPro" id="IPR005312">
    <property type="entry name" value="DUF1759"/>
</dbReference>
<evidence type="ECO:0000259" key="3">
    <source>
        <dbReference type="PROSITE" id="PS50158"/>
    </source>
</evidence>
<evidence type="ECO:0000313" key="5">
    <source>
        <dbReference type="Proteomes" id="UP000054843"/>
    </source>
</evidence>
<dbReference type="PANTHER" id="PTHR47331:SF5">
    <property type="entry name" value="RIBONUCLEASE H"/>
    <property type="match status" value="1"/>
</dbReference>
<dbReference type="Pfam" id="PF18701">
    <property type="entry name" value="DUF5641"/>
    <property type="match status" value="1"/>
</dbReference>